<feature type="signal peptide" evidence="1">
    <location>
        <begin position="1"/>
        <end position="31"/>
    </location>
</feature>
<sequence length="526" mass="59191">MNPQPRSYFNFCFLLLAALVGLLSTAGPALGQAVGLPASADSLRRLSEEKPAPVLPPVVVPTDTLVQIGACPNAGPRARVFAILFVGNSKTKERILRAELNIREGDTLTLADLPARLEANRRRLYNLQIFHSVLVQATCGGSGQITLLFSVQERWYVIPTPILSIADPNLKRWLDRSGRERWQRLDYGVHLTHTNFRGRAEQLIANLQLGFNRKYELFYEVPGFGRRRRVGMGFGISYYQSRNLDYITDYDRPKPLPQPEEDAFPIQRFYVSGGLRLRHTVQFITALDVAYHRESISDSIYRLNPDYFLGRTQREYLEFSLLTTNNQRNTFAYPLTGRFMQAAVSFRQFVGGVSGPAVAPAFATVRLRYAQYFSLGHQFYYALGLWGQTRLLASRYAYADSRALGYEALVRGYDAYIIDGRSYGLVQQGLSFRAWAPPPLRLPFVANPKINTLPLAVYLNIFADAGLASGNLGRPELATNQLPGQLLASLGLGLHVVTYYDRVFCLELARTAHHQTGFFIRSTFPI</sequence>
<dbReference type="Pfam" id="PF07244">
    <property type="entry name" value="POTRA"/>
    <property type="match status" value="1"/>
</dbReference>
<evidence type="ECO:0000313" key="4">
    <source>
        <dbReference type="Proteomes" id="UP000317624"/>
    </source>
</evidence>
<dbReference type="OrthoDB" id="5778797at2"/>
<evidence type="ECO:0000259" key="2">
    <source>
        <dbReference type="Pfam" id="PF07244"/>
    </source>
</evidence>
<reference evidence="3 4" key="1">
    <citation type="submission" date="2019-07" db="EMBL/GenBank/DDBJ databases">
        <title>Hymenobacter sp. straun FUR1 Genome sequencing and assembly.</title>
        <authorList>
            <person name="Chhetri G."/>
        </authorList>
    </citation>
    <scope>NUCLEOTIDE SEQUENCE [LARGE SCALE GENOMIC DNA]</scope>
    <source>
        <strain evidence="3 4">Fur1</strain>
    </source>
</reference>
<dbReference type="RefSeq" id="WP_144848143.1">
    <property type="nucleotide sequence ID" value="NZ_VMRJ01000003.1"/>
</dbReference>
<keyword evidence="4" id="KW-1185">Reference proteome</keyword>
<dbReference type="GO" id="GO:0019867">
    <property type="term" value="C:outer membrane"/>
    <property type="evidence" value="ECO:0007669"/>
    <property type="project" value="InterPro"/>
</dbReference>
<evidence type="ECO:0000313" key="3">
    <source>
        <dbReference type="EMBL" id="TVT40332.1"/>
    </source>
</evidence>
<name>A0A558BV30_9BACT</name>
<dbReference type="AlphaFoldDB" id="A0A558BV30"/>
<evidence type="ECO:0000256" key="1">
    <source>
        <dbReference type="SAM" id="SignalP"/>
    </source>
</evidence>
<comment type="caution">
    <text evidence="3">The sequence shown here is derived from an EMBL/GenBank/DDBJ whole genome shotgun (WGS) entry which is preliminary data.</text>
</comment>
<accession>A0A558BV30</accession>
<dbReference type="Gene3D" id="2.40.160.50">
    <property type="entry name" value="membrane protein fhac: a member of the omp85/tpsb transporter family"/>
    <property type="match status" value="1"/>
</dbReference>
<proteinExistence type="predicted"/>
<dbReference type="Gene3D" id="3.10.20.310">
    <property type="entry name" value="membrane protein fhac"/>
    <property type="match status" value="1"/>
</dbReference>
<feature type="chain" id="PRO_5021987959" description="POTRA domain-containing protein" evidence="1">
    <location>
        <begin position="32"/>
        <end position="526"/>
    </location>
</feature>
<keyword evidence="1" id="KW-0732">Signal</keyword>
<dbReference type="Proteomes" id="UP000317624">
    <property type="component" value="Unassembled WGS sequence"/>
</dbReference>
<dbReference type="InterPro" id="IPR010827">
    <property type="entry name" value="BamA/TamA_POTRA"/>
</dbReference>
<gene>
    <name evidence="3" type="ORF">FNT36_12690</name>
</gene>
<feature type="domain" description="POTRA" evidence="2">
    <location>
        <begin position="82"/>
        <end position="154"/>
    </location>
</feature>
<dbReference type="EMBL" id="VMRJ01000003">
    <property type="protein sequence ID" value="TVT40332.1"/>
    <property type="molecule type" value="Genomic_DNA"/>
</dbReference>
<protein>
    <recommendedName>
        <fullName evidence="2">POTRA domain-containing protein</fullName>
    </recommendedName>
</protein>
<organism evidence="3 4">
    <name type="scientific">Hymenobacter setariae</name>
    <dbReference type="NCBI Taxonomy" id="2594794"/>
    <lineage>
        <taxon>Bacteria</taxon>
        <taxon>Pseudomonadati</taxon>
        <taxon>Bacteroidota</taxon>
        <taxon>Cytophagia</taxon>
        <taxon>Cytophagales</taxon>
        <taxon>Hymenobacteraceae</taxon>
        <taxon>Hymenobacter</taxon>
    </lineage>
</organism>